<accession>A0A7W6A5S0</accession>
<comment type="caution">
    <text evidence="2">The sequence shown here is derived from an EMBL/GenBank/DDBJ whole genome shotgun (WGS) entry which is preliminary data.</text>
</comment>
<evidence type="ECO:0000313" key="2">
    <source>
        <dbReference type="EMBL" id="MBB3872225.1"/>
    </source>
</evidence>
<dbReference type="EMBL" id="JACIDA010000001">
    <property type="protein sequence ID" value="MBB3872225.1"/>
    <property type="molecule type" value="Genomic_DNA"/>
</dbReference>
<feature type="compositionally biased region" description="Low complexity" evidence="1">
    <location>
        <begin position="519"/>
        <end position="534"/>
    </location>
</feature>
<name>A0A7W6A5S0_9CAUL</name>
<protein>
    <submittedName>
        <fullName evidence="2">Tetratricopeptide (TPR) repeat protein</fullName>
    </submittedName>
</protein>
<dbReference type="InterPro" id="IPR011990">
    <property type="entry name" value="TPR-like_helical_dom_sf"/>
</dbReference>
<dbReference type="Proteomes" id="UP000532936">
    <property type="component" value="Unassembled WGS sequence"/>
</dbReference>
<dbReference type="AlphaFoldDB" id="A0A7W6A5S0"/>
<dbReference type="RefSeq" id="WP_183196298.1">
    <property type="nucleotide sequence ID" value="NZ_JACIDA010000001.1"/>
</dbReference>
<organism evidence="2 3">
    <name type="scientific">Brevundimonas mediterranea</name>
    <dbReference type="NCBI Taxonomy" id="74329"/>
    <lineage>
        <taxon>Bacteria</taxon>
        <taxon>Pseudomonadati</taxon>
        <taxon>Pseudomonadota</taxon>
        <taxon>Alphaproteobacteria</taxon>
        <taxon>Caulobacterales</taxon>
        <taxon>Caulobacteraceae</taxon>
        <taxon>Brevundimonas</taxon>
    </lineage>
</organism>
<evidence type="ECO:0000313" key="3">
    <source>
        <dbReference type="Proteomes" id="UP000532936"/>
    </source>
</evidence>
<dbReference type="Gene3D" id="1.25.40.10">
    <property type="entry name" value="Tetratricopeptide repeat domain"/>
    <property type="match status" value="1"/>
</dbReference>
<dbReference type="SUPFAM" id="SSF48452">
    <property type="entry name" value="TPR-like"/>
    <property type="match status" value="1"/>
</dbReference>
<evidence type="ECO:0000256" key="1">
    <source>
        <dbReference type="SAM" id="MobiDB-lite"/>
    </source>
</evidence>
<gene>
    <name evidence="2" type="ORF">GGR11_001739</name>
</gene>
<sequence length="534" mass="58823">MGLSDLRAGVAGALAALGLMATAPMAHADWLRAESERFIVYSDGSERALREYVQKLETFDRVLRFRTSLPIGDAPPRKLPIYLVSNRRGLTQVHPSTAQHVVGTYFPTEEDIFAVAIRSGTGVGLDGDAVLLHEYVHHFMLGMPAAYPSWFVEGFAEYYATAKIKDDDVLLGSASANRAYWLLNESWIPLETLLRSNPSEVRSNQRSTYYPVAWLLTHWFMSDEARRRQLQAYLTAVGEGEDPVQAMEDATGMGLADLRTALRSYTRTRLTGTRVVGHFPATEVTVVRLPKSANDLLLINQRLKVGVPKDDREALGQEVARIAAEYGDDPLALIAAGHAGMHFGDRPAGERALLRLIELQPDHVEALRFLAQEKLRQAREAEDPAVEIGLKREARAYLARAYAAGDNDYQTLMLMTDLRRDQPDYPSDNDMLAMGLTLDRAPQLASVRFGYAAALSRRNETEQAIAILRPLTNDPHGGAASEFAERMVAALEAGQALPETKEDAEAPQISESEPEEPETSPADTPETAPASADK</sequence>
<feature type="region of interest" description="Disordered" evidence="1">
    <location>
        <begin position="490"/>
        <end position="534"/>
    </location>
</feature>
<reference evidence="2 3" key="1">
    <citation type="submission" date="2020-08" db="EMBL/GenBank/DDBJ databases">
        <title>Genomic Encyclopedia of Type Strains, Phase IV (KMG-IV): sequencing the most valuable type-strain genomes for metagenomic binning, comparative biology and taxonomic classification.</title>
        <authorList>
            <person name="Goeker M."/>
        </authorList>
    </citation>
    <scope>NUCLEOTIDE SEQUENCE [LARGE SCALE GENOMIC DNA]</scope>
    <source>
        <strain evidence="2 3">DSM 14878</strain>
    </source>
</reference>
<proteinExistence type="predicted"/>